<sequence length="184" mass="20618">MKYSSVLVEELKPTRSFRFFPRCIVLTFIAGIVFYCVYSVIQVPVNEITSGRLQSGSVHTFGIRIIYVPFENSELYVNSFAPDESLNRVCALFKAGHSPSICSNPFGGLLSRPFPFSGYKIWWVIHRSDCADRTYGQLDPLDYCASSSLAFKTGPSRPDFPVLTPIHTHTHFVVLTLVREAGSP</sequence>
<dbReference type="OrthoDB" id="10495422at2759"/>
<keyword evidence="1" id="KW-0472">Membrane</keyword>
<dbReference type="EMBL" id="BGPR01002199">
    <property type="protein sequence ID" value="GBM69510.1"/>
    <property type="molecule type" value="Genomic_DNA"/>
</dbReference>
<dbReference type="Proteomes" id="UP000499080">
    <property type="component" value="Unassembled WGS sequence"/>
</dbReference>
<dbReference type="AlphaFoldDB" id="A0A4Y2HVT0"/>
<reference evidence="2 3" key="1">
    <citation type="journal article" date="2019" name="Sci. Rep.">
        <title>Orb-weaving spider Araneus ventricosus genome elucidates the spidroin gene catalogue.</title>
        <authorList>
            <person name="Kono N."/>
            <person name="Nakamura H."/>
            <person name="Ohtoshi R."/>
            <person name="Moran D.A.P."/>
            <person name="Shinohara A."/>
            <person name="Yoshida Y."/>
            <person name="Fujiwara M."/>
            <person name="Mori M."/>
            <person name="Tomita M."/>
            <person name="Arakawa K."/>
        </authorList>
    </citation>
    <scope>NUCLEOTIDE SEQUENCE [LARGE SCALE GENOMIC DNA]</scope>
</reference>
<evidence type="ECO:0000313" key="2">
    <source>
        <dbReference type="EMBL" id="GBM69510.1"/>
    </source>
</evidence>
<protein>
    <submittedName>
        <fullName evidence="2">Uncharacterized protein</fullName>
    </submittedName>
</protein>
<keyword evidence="1" id="KW-0812">Transmembrane</keyword>
<comment type="caution">
    <text evidence="2">The sequence shown here is derived from an EMBL/GenBank/DDBJ whole genome shotgun (WGS) entry which is preliminary data.</text>
</comment>
<feature type="transmembrane region" description="Helical" evidence="1">
    <location>
        <begin position="20"/>
        <end position="41"/>
    </location>
</feature>
<keyword evidence="3" id="KW-1185">Reference proteome</keyword>
<accession>A0A4Y2HVT0</accession>
<name>A0A4Y2HVT0_ARAVE</name>
<organism evidence="2 3">
    <name type="scientific">Araneus ventricosus</name>
    <name type="common">Orbweaver spider</name>
    <name type="synonym">Epeira ventricosa</name>
    <dbReference type="NCBI Taxonomy" id="182803"/>
    <lineage>
        <taxon>Eukaryota</taxon>
        <taxon>Metazoa</taxon>
        <taxon>Ecdysozoa</taxon>
        <taxon>Arthropoda</taxon>
        <taxon>Chelicerata</taxon>
        <taxon>Arachnida</taxon>
        <taxon>Araneae</taxon>
        <taxon>Araneomorphae</taxon>
        <taxon>Entelegynae</taxon>
        <taxon>Araneoidea</taxon>
        <taxon>Araneidae</taxon>
        <taxon>Araneus</taxon>
    </lineage>
</organism>
<gene>
    <name evidence="2" type="ORF">AVEN_205386_1</name>
</gene>
<keyword evidence="1" id="KW-1133">Transmembrane helix</keyword>
<evidence type="ECO:0000256" key="1">
    <source>
        <dbReference type="SAM" id="Phobius"/>
    </source>
</evidence>
<proteinExistence type="predicted"/>
<evidence type="ECO:0000313" key="3">
    <source>
        <dbReference type="Proteomes" id="UP000499080"/>
    </source>
</evidence>